<feature type="non-terminal residue" evidence="2">
    <location>
        <position position="96"/>
    </location>
</feature>
<dbReference type="EMBL" id="MJEQ01037189">
    <property type="protein sequence ID" value="OIT00249.1"/>
    <property type="molecule type" value="Genomic_DNA"/>
</dbReference>
<dbReference type="GO" id="GO:0003677">
    <property type="term" value="F:DNA binding"/>
    <property type="evidence" value="ECO:0007669"/>
    <property type="project" value="InterPro"/>
</dbReference>
<sequence>MEHDGLIAHGAAANLHECLFILSDSSQMHICGTCKNLANVIQRSVQGGNVRSPYCRFCESVEDIVKVDVYMVQNYYARSYSAWAYLLSLTLRFACV</sequence>
<proteinExistence type="predicted"/>
<name>A0A1J6IYR4_NICAT</name>
<dbReference type="STRING" id="49451.A0A1J6IYR4"/>
<dbReference type="Proteomes" id="UP000187609">
    <property type="component" value="Unassembled WGS sequence"/>
</dbReference>
<dbReference type="GO" id="GO:0006351">
    <property type="term" value="P:DNA-templated transcription"/>
    <property type="evidence" value="ECO:0007669"/>
    <property type="project" value="InterPro"/>
</dbReference>
<dbReference type="GO" id="GO:0003899">
    <property type="term" value="F:DNA-directed RNA polymerase activity"/>
    <property type="evidence" value="ECO:0007669"/>
    <property type="project" value="InterPro"/>
</dbReference>
<dbReference type="InterPro" id="IPR007641">
    <property type="entry name" value="RNA_pol_Rpb2_7"/>
</dbReference>
<keyword evidence="2" id="KW-0240">DNA-directed RNA polymerase</keyword>
<dbReference type="SUPFAM" id="SSF64484">
    <property type="entry name" value="beta and beta-prime subunits of DNA dependent RNA-polymerase"/>
    <property type="match status" value="1"/>
</dbReference>
<dbReference type="Pfam" id="PF04560">
    <property type="entry name" value="RNA_pol_Rpb2_7"/>
    <property type="match status" value="1"/>
</dbReference>
<keyword evidence="3" id="KW-1185">Reference proteome</keyword>
<accession>A0A1J6IYR4</accession>
<protein>
    <submittedName>
        <fullName evidence="2">Dna-directed rna polymerase d subunit 2b</fullName>
    </submittedName>
</protein>
<comment type="caution">
    <text evidence="2">The sequence shown here is derived from an EMBL/GenBank/DDBJ whole genome shotgun (WGS) entry which is preliminary data.</text>
</comment>
<feature type="domain" description="RNA polymerase Rpb2" evidence="1">
    <location>
        <begin position="1"/>
        <end position="69"/>
    </location>
</feature>
<keyword evidence="2" id="KW-0804">Transcription</keyword>
<reference evidence="2" key="1">
    <citation type="submission" date="2016-11" db="EMBL/GenBank/DDBJ databases">
        <title>The genome of Nicotiana attenuata.</title>
        <authorList>
            <person name="Xu S."/>
            <person name="Brockmoeller T."/>
            <person name="Gaquerel E."/>
            <person name="Navarro A."/>
            <person name="Kuhl H."/>
            <person name="Gase K."/>
            <person name="Ling Z."/>
            <person name="Zhou W."/>
            <person name="Kreitzer C."/>
            <person name="Stanke M."/>
            <person name="Tang H."/>
            <person name="Lyons E."/>
            <person name="Pandey P."/>
            <person name="Pandey S.P."/>
            <person name="Timmermann B."/>
            <person name="Baldwin I.T."/>
        </authorList>
    </citation>
    <scope>NUCLEOTIDE SEQUENCE [LARGE SCALE GENOMIC DNA]</scope>
    <source>
        <strain evidence="2">UT</strain>
    </source>
</reference>
<evidence type="ECO:0000313" key="2">
    <source>
        <dbReference type="EMBL" id="OIT00249.1"/>
    </source>
</evidence>
<dbReference type="SMR" id="A0A1J6IYR4"/>
<gene>
    <name evidence="2" type="primary">NRPD2B_1</name>
    <name evidence="2" type="ORF">A4A49_59952</name>
</gene>
<evidence type="ECO:0000313" key="3">
    <source>
        <dbReference type="Proteomes" id="UP000187609"/>
    </source>
</evidence>
<evidence type="ECO:0000259" key="1">
    <source>
        <dbReference type="Pfam" id="PF04560"/>
    </source>
</evidence>
<dbReference type="AlphaFoldDB" id="A0A1J6IYR4"/>
<dbReference type="Gramene" id="OIT00249">
    <property type="protein sequence ID" value="OIT00249"/>
    <property type="gene ID" value="A4A49_59952"/>
</dbReference>
<dbReference type="GO" id="GO:0000428">
    <property type="term" value="C:DNA-directed RNA polymerase complex"/>
    <property type="evidence" value="ECO:0007669"/>
    <property type="project" value="UniProtKB-KW"/>
</dbReference>
<organism evidence="2 3">
    <name type="scientific">Nicotiana attenuata</name>
    <name type="common">Coyote tobacco</name>
    <dbReference type="NCBI Taxonomy" id="49451"/>
    <lineage>
        <taxon>Eukaryota</taxon>
        <taxon>Viridiplantae</taxon>
        <taxon>Streptophyta</taxon>
        <taxon>Embryophyta</taxon>
        <taxon>Tracheophyta</taxon>
        <taxon>Spermatophyta</taxon>
        <taxon>Magnoliopsida</taxon>
        <taxon>eudicotyledons</taxon>
        <taxon>Gunneridae</taxon>
        <taxon>Pentapetalae</taxon>
        <taxon>asterids</taxon>
        <taxon>lamiids</taxon>
        <taxon>Solanales</taxon>
        <taxon>Solanaceae</taxon>
        <taxon>Nicotianoideae</taxon>
        <taxon>Nicotianeae</taxon>
        <taxon>Nicotiana</taxon>
    </lineage>
</organism>
<dbReference type="Gene3D" id="3.90.1800.10">
    <property type="entry name" value="RNA polymerase alpha subunit dimerisation domain"/>
    <property type="match status" value="1"/>
</dbReference>